<protein>
    <submittedName>
        <fullName evidence="2">Relaxase MobL</fullName>
    </submittedName>
</protein>
<accession>A0ABS9MCX8</accession>
<feature type="region of interest" description="Disordered" evidence="1">
    <location>
        <begin position="368"/>
        <end position="408"/>
    </location>
</feature>
<comment type="caution">
    <text evidence="2">The sequence shown here is derived from an EMBL/GenBank/DDBJ whole genome shotgun (WGS) entry which is preliminary data.</text>
</comment>
<dbReference type="NCBIfam" id="NF041499">
    <property type="entry name" value="MobP3"/>
    <property type="match status" value="1"/>
</dbReference>
<gene>
    <name evidence="2" type="primary">mobL</name>
    <name evidence="2" type="ORF">L0P79_16635</name>
</gene>
<reference evidence="2 3" key="1">
    <citation type="submission" date="2022-01" db="EMBL/GenBank/DDBJ databases">
        <title>Collection of gut derived symbiotic bacterial strains cultured from healthy donors.</title>
        <authorList>
            <person name="Lin H."/>
            <person name="Kohout C."/>
            <person name="Waligurski E."/>
            <person name="Pamer E.G."/>
        </authorList>
    </citation>
    <scope>NUCLEOTIDE SEQUENCE [LARGE SCALE GENOMIC DNA]</scope>
    <source>
        <strain evidence="2 3">DFI.3.7</strain>
    </source>
</reference>
<evidence type="ECO:0000256" key="1">
    <source>
        <dbReference type="SAM" id="MobiDB-lite"/>
    </source>
</evidence>
<dbReference type="EMBL" id="JAKNJB010000040">
    <property type="protein sequence ID" value="MCG4528672.1"/>
    <property type="molecule type" value="Genomic_DNA"/>
</dbReference>
<evidence type="ECO:0000313" key="2">
    <source>
        <dbReference type="EMBL" id="MCG4528672.1"/>
    </source>
</evidence>
<sequence length="477" mass="53973">MPKLVQKCGYIRNGSAAKYMRYIATREGVEKLHGRGPVTQPQKELIERLLKDYPDTKELFEYSDYCASPTFGNASELITMALDANVHTMEAGDGYLKYIATRPRVEKRGDHGLFSDTQDVSLQDMMAEVAEHHGPVWTVILSLRREDASALGYDSAENWRTLLLQHRTRLAQAMKIPVDDFRWCAAFHDEGYHPHVHMMVWSADGKHGYLNKTGITAMRSALTNTIFQDEMHNLYVKKDLAYQDLVKQSRSAMAELIANNMESASLENDSIAGKMVELANALGGIKGKKQYGYLPKKVKELVDAITDELALQPDVAACYQVWNDLRDKLEGYYKDKPRVHNPLSKQKEFKAIKNSIIREAERLRLELEQDEINSTNSKENEESGENDSTESPEKMDTAQQPIKSPAVNNHDPAVIAAVTRLLYHMGQIFRDNAMAPANPLGLRIDSKRRKKLMAKRLALGHKADDHEEQGWQNGPSM</sequence>
<dbReference type="Pfam" id="PF18555">
    <property type="entry name" value="MobL"/>
    <property type="match status" value="1"/>
</dbReference>
<name>A0ABS9MCX8_9FIRM</name>
<proteinExistence type="predicted"/>
<feature type="region of interest" description="Disordered" evidence="1">
    <location>
        <begin position="458"/>
        <end position="477"/>
    </location>
</feature>
<dbReference type="Proteomes" id="UP001200313">
    <property type="component" value="Unassembled WGS sequence"/>
</dbReference>
<organism evidence="2 3">
    <name type="scientific">Intestinimonas massiliensis</name>
    <name type="common">ex Afouda et al. 2020</name>
    <dbReference type="NCBI Taxonomy" id="1673721"/>
    <lineage>
        <taxon>Bacteria</taxon>
        <taxon>Bacillati</taxon>
        <taxon>Bacillota</taxon>
        <taxon>Clostridia</taxon>
        <taxon>Eubacteriales</taxon>
        <taxon>Intestinimonas</taxon>
    </lineage>
</organism>
<keyword evidence="3" id="KW-1185">Reference proteome</keyword>
<dbReference type="InterPro" id="IPR048102">
    <property type="entry name" value="MobP3"/>
</dbReference>
<evidence type="ECO:0000313" key="3">
    <source>
        <dbReference type="Proteomes" id="UP001200313"/>
    </source>
</evidence>
<dbReference type="InterPro" id="IPR041073">
    <property type="entry name" value="MobL"/>
</dbReference>
<dbReference type="RefSeq" id="WP_238074959.1">
    <property type="nucleotide sequence ID" value="NZ_JAKNJB010000040.1"/>
</dbReference>